<name>A0ABD2PAA2_9CUCU</name>
<dbReference type="SUPFAM" id="SSF103473">
    <property type="entry name" value="MFS general substrate transporter"/>
    <property type="match status" value="2"/>
</dbReference>
<feature type="transmembrane region" description="Helical" evidence="6">
    <location>
        <begin position="126"/>
        <end position="144"/>
    </location>
</feature>
<dbReference type="PANTHER" id="PTHR23511">
    <property type="entry name" value="SYNAPTIC VESICLE GLYCOPROTEIN 2"/>
    <property type="match status" value="1"/>
</dbReference>
<dbReference type="EMBL" id="JABFTP020000185">
    <property type="protein sequence ID" value="KAL3287601.1"/>
    <property type="molecule type" value="Genomic_DNA"/>
</dbReference>
<protein>
    <recommendedName>
        <fullName evidence="7">Major facilitator superfamily (MFS) profile domain-containing protein</fullName>
    </recommendedName>
</protein>
<feature type="transmembrane region" description="Helical" evidence="6">
    <location>
        <begin position="184"/>
        <end position="205"/>
    </location>
</feature>
<evidence type="ECO:0000313" key="8">
    <source>
        <dbReference type="EMBL" id="KAL3287601.1"/>
    </source>
</evidence>
<feature type="transmembrane region" description="Helical" evidence="6">
    <location>
        <begin position="98"/>
        <end position="117"/>
    </location>
</feature>
<evidence type="ECO:0000256" key="1">
    <source>
        <dbReference type="ARBA" id="ARBA00004141"/>
    </source>
</evidence>
<accession>A0ABD2PAA2</accession>
<gene>
    <name evidence="8" type="ORF">HHI36_002069</name>
</gene>
<feature type="transmembrane region" description="Helical" evidence="6">
    <location>
        <begin position="225"/>
        <end position="245"/>
    </location>
</feature>
<feature type="transmembrane region" description="Helical" evidence="6">
    <location>
        <begin position="589"/>
        <end position="608"/>
    </location>
</feature>
<evidence type="ECO:0000256" key="2">
    <source>
        <dbReference type="ARBA" id="ARBA00022448"/>
    </source>
</evidence>
<keyword evidence="4 6" id="KW-1133">Transmembrane helix</keyword>
<evidence type="ECO:0000259" key="7">
    <source>
        <dbReference type="PROSITE" id="PS50850"/>
    </source>
</evidence>
<dbReference type="Pfam" id="PF07690">
    <property type="entry name" value="MFS_1"/>
    <property type="match status" value="1"/>
</dbReference>
<evidence type="ECO:0000256" key="6">
    <source>
        <dbReference type="SAM" id="Phobius"/>
    </source>
</evidence>
<feature type="transmembrane region" description="Helical" evidence="6">
    <location>
        <begin position="58"/>
        <end position="78"/>
    </location>
</feature>
<dbReference type="PROSITE" id="PS50850">
    <property type="entry name" value="MFS"/>
    <property type="match status" value="1"/>
</dbReference>
<dbReference type="InterPro" id="IPR020846">
    <property type="entry name" value="MFS_dom"/>
</dbReference>
<evidence type="ECO:0000256" key="5">
    <source>
        <dbReference type="ARBA" id="ARBA00023136"/>
    </source>
</evidence>
<dbReference type="AlphaFoldDB" id="A0ABD2PAA2"/>
<evidence type="ECO:0000313" key="9">
    <source>
        <dbReference type="Proteomes" id="UP001516400"/>
    </source>
</evidence>
<dbReference type="InterPro" id="IPR011701">
    <property type="entry name" value="MFS"/>
</dbReference>
<evidence type="ECO:0000256" key="4">
    <source>
        <dbReference type="ARBA" id="ARBA00022989"/>
    </source>
</evidence>
<dbReference type="InterPro" id="IPR036259">
    <property type="entry name" value="MFS_trans_sf"/>
</dbReference>
<feature type="transmembrane region" description="Helical" evidence="6">
    <location>
        <begin position="327"/>
        <end position="352"/>
    </location>
</feature>
<dbReference type="InterPro" id="IPR055415">
    <property type="entry name" value="LD_SV2"/>
</dbReference>
<keyword evidence="5 6" id="KW-0472">Membrane</keyword>
<sequence length="620" mass="70300">MCEDSAYLVSPLETPRSSIPEETRRLSVGTNSTNRTGDALVGFHEDALSQATVGRAQLILAIVLGFGLAADCILISILEYIVPLSEVHLCIGDIEKQWLISATFLALAGGSFSWGILGDHLGRRRALISALSVTLIFSGVATVMPTYGTFMTAWFCASLGISGIFPLTFSYLAETCSRATRCRYLGFLHSFWPIGAIYISILADFTLPMKGVEIIKDNQEHWSSWHRFLILSIIPTLTSLVGLIWTSESPRYLLEASREVEALAVYQRLHKLNNMRTQYGMTELELPGRSAYRDRPTSPGKNIFKHYFTSFQEVIQRISTPTHFRSTLLLAVLHLIFGFIYMGVSSFSVSLLKEYKNQDYFSERTYIEHEFFTDMVFNRSKENVEYKNTVFKNVTFYHTVLNHVLFSSCIIEDSEFNNVKTSKTYFEHVTIKNCKFIDTDLTDHHFIDSTLKNNTFISLISECPVDFDYNTFLTDIYYNTLDWADPMFLALFLMGFIMEALQRQKVILCLTALASFTSIGMFYITTKFGVEMFEFIMKILLMCAVNALTVVVIETYPCHLRCTAHGTMRCLFHLASLCAINIYGSLINVILLFPTVITVVMLFVATFLSTKIQDNSKTLL</sequence>
<dbReference type="PANTHER" id="PTHR23511:SF34">
    <property type="entry name" value="SYNAPTIC VESICLE GLYCOPROTEIN 2"/>
    <property type="match status" value="1"/>
</dbReference>
<evidence type="ECO:0000256" key="3">
    <source>
        <dbReference type="ARBA" id="ARBA00022692"/>
    </source>
</evidence>
<feature type="transmembrane region" description="Helical" evidence="6">
    <location>
        <begin position="536"/>
        <end position="554"/>
    </location>
</feature>
<dbReference type="Gene3D" id="2.160.20.80">
    <property type="entry name" value="E3 ubiquitin-protein ligase SopA"/>
    <property type="match status" value="1"/>
</dbReference>
<feature type="transmembrane region" description="Helical" evidence="6">
    <location>
        <begin position="150"/>
        <end position="172"/>
    </location>
</feature>
<feature type="transmembrane region" description="Helical" evidence="6">
    <location>
        <begin position="506"/>
        <end position="524"/>
    </location>
</feature>
<keyword evidence="2" id="KW-0813">Transport</keyword>
<proteinExistence type="predicted"/>
<dbReference type="Pfam" id="PF23894">
    <property type="entry name" value="LD_SV2"/>
    <property type="match status" value="1"/>
</dbReference>
<dbReference type="SUPFAM" id="SSF141571">
    <property type="entry name" value="Pentapeptide repeat-like"/>
    <property type="match status" value="1"/>
</dbReference>
<feature type="domain" description="Major facilitator superfamily (MFS) profile" evidence="7">
    <location>
        <begin position="57"/>
        <end position="613"/>
    </location>
</feature>
<organism evidence="8 9">
    <name type="scientific">Cryptolaemus montrouzieri</name>
    <dbReference type="NCBI Taxonomy" id="559131"/>
    <lineage>
        <taxon>Eukaryota</taxon>
        <taxon>Metazoa</taxon>
        <taxon>Ecdysozoa</taxon>
        <taxon>Arthropoda</taxon>
        <taxon>Hexapoda</taxon>
        <taxon>Insecta</taxon>
        <taxon>Pterygota</taxon>
        <taxon>Neoptera</taxon>
        <taxon>Endopterygota</taxon>
        <taxon>Coleoptera</taxon>
        <taxon>Polyphaga</taxon>
        <taxon>Cucujiformia</taxon>
        <taxon>Coccinelloidea</taxon>
        <taxon>Coccinellidae</taxon>
        <taxon>Scymninae</taxon>
        <taxon>Scymnini</taxon>
        <taxon>Cryptolaemus</taxon>
    </lineage>
</organism>
<dbReference type="GO" id="GO:0016020">
    <property type="term" value="C:membrane"/>
    <property type="evidence" value="ECO:0007669"/>
    <property type="project" value="UniProtKB-SubCell"/>
</dbReference>
<comment type="caution">
    <text evidence="8">The sequence shown here is derived from an EMBL/GenBank/DDBJ whole genome shotgun (WGS) entry which is preliminary data.</text>
</comment>
<feature type="transmembrane region" description="Helical" evidence="6">
    <location>
        <begin position="483"/>
        <end position="501"/>
    </location>
</feature>
<comment type="subcellular location">
    <subcellularLocation>
        <location evidence="1">Membrane</location>
        <topology evidence="1">Multi-pass membrane protein</topology>
    </subcellularLocation>
</comment>
<dbReference type="Proteomes" id="UP001516400">
    <property type="component" value="Unassembled WGS sequence"/>
</dbReference>
<dbReference type="Gene3D" id="1.20.1250.20">
    <property type="entry name" value="MFS general substrate transporter like domains"/>
    <property type="match status" value="1"/>
</dbReference>
<keyword evidence="9" id="KW-1185">Reference proteome</keyword>
<reference evidence="8 9" key="1">
    <citation type="journal article" date="2021" name="BMC Biol.">
        <title>Horizontally acquired antibacterial genes associated with adaptive radiation of ladybird beetles.</title>
        <authorList>
            <person name="Li H.S."/>
            <person name="Tang X.F."/>
            <person name="Huang Y.H."/>
            <person name="Xu Z.Y."/>
            <person name="Chen M.L."/>
            <person name="Du X.Y."/>
            <person name="Qiu B.Y."/>
            <person name="Chen P.T."/>
            <person name="Zhang W."/>
            <person name="Slipinski A."/>
            <person name="Escalona H.E."/>
            <person name="Waterhouse R.M."/>
            <person name="Zwick A."/>
            <person name="Pang H."/>
        </authorList>
    </citation>
    <scope>NUCLEOTIDE SEQUENCE [LARGE SCALE GENOMIC DNA]</scope>
    <source>
        <strain evidence="8">SYSU2018</strain>
    </source>
</reference>
<keyword evidence="3 6" id="KW-0812">Transmembrane</keyword>